<organism evidence="1 2">
    <name type="scientific">Gossypium barbadense</name>
    <name type="common">Sea Island cotton</name>
    <name type="synonym">Hibiscus barbadensis</name>
    <dbReference type="NCBI Taxonomy" id="3634"/>
    <lineage>
        <taxon>Eukaryota</taxon>
        <taxon>Viridiplantae</taxon>
        <taxon>Streptophyta</taxon>
        <taxon>Embryophyta</taxon>
        <taxon>Tracheophyta</taxon>
        <taxon>Spermatophyta</taxon>
        <taxon>Magnoliopsida</taxon>
        <taxon>eudicotyledons</taxon>
        <taxon>Gunneridae</taxon>
        <taxon>Pentapetalae</taxon>
        <taxon>rosids</taxon>
        <taxon>malvids</taxon>
        <taxon>Malvales</taxon>
        <taxon>Malvaceae</taxon>
        <taxon>Malvoideae</taxon>
        <taxon>Gossypium</taxon>
    </lineage>
</organism>
<proteinExistence type="predicted"/>
<protein>
    <submittedName>
        <fullName evidence="1">Uncharacterized protein</fullName>
    </submittedName>
</protein>
<dbReference type="Proteomes" id="UP000239757">
    <property type="component" value="Unassembled WGS sequence"/>
</dbReference>
<evidence type="ECO:0000313" key="2">
    <source>
        <dbReference type="Proteomes" id="UP000239757"/>
    </source>
</evidence>
<sequence length="154" mass="16220">MFDVSSGKSMSHFNHQQLPSINAEPASAMHLFLMNPQPRSASPSAPPSSLQGFNVSGPEGAFRISTVLSPPLLTRVPDNGNIVSQLNRPSVVKCQGLPLSLSPSLPHLEVKDKELRIGDGGLLYYNGGGSSGSHHQTLLQVGADVGLGSSIEIR</sequence>
<dbReference type="EMBL" id="KZ664094">
    <property type="protein sequence ID" value="PPS07893.1"/>
    <property type="molecule type" value="Genomic_DNA"/>
</dbReference>
<name>A0A2P5XX41_GOSBA</name>
<reference evidence="1 2" key="1">
    <citation type="submission" date="2015-01" db="EMBL/GenBank/DDBJ databases">
        <title>Genome of allotetraploid Gossypium barbadense reveals genomic plasticity and fiber elongation in cotton evolution.</title>
        <authorList>
            <person name="Chen X."/>
            <person name="Liu X."/>
            <person name="Zhao B."/>
            <person name="Zheng H."/>
            <person name="Hu Y."/>
            <person name="Lu G."/>
            <person name="Yang C."/>
            <person name="Chen J."/>
            <person name="Shan C."/>
            <person name="Zhang L."/>
            <person name="Zhou Y."/>
            <person name="Wang L."/>
            <person name="Guo W."/>
            <person name="Bai Y."/>
            <person name="Ruan J."/>
            <person name="Shangguan X."/>
            <person name="Mao Y."/>
            <person name="Jiang J."/>
            <person name="Zhu Y."/>
            <person name="Lei J."/>
            <person name="Kang H."/>
            <person name="Chen S."/>
            <person name="He X."/>
            <person name="Wang R."/>
            <person name="Wang Y."/>
            <person name="Chen J."/>
            <person name="Wang L."/>
            <person name="Yu S."/>
            <person name="Wang B."/>
            <person name="Wei J."/>
            <person name="Song S."/>
            <person name="Lu X."/>
            <person name="Gao Z."/>
            <person name="Gu W."/>
            <person name="Deng X."/>
            <person name="Ma D."/>
            <person name="Wang S."/>
            <person name="Liang W."/>
            <person name="Fang L."/>
            <person name="Cai C."/>
            <person name="Zhu X."/>
            <person name="Zhou B."/>
            <person name="Zhang Y."/>
            <person name="Chen Z."/>
            <person name="Xu S."/>
            <person name="Zhu R."/>
            <person name="Wang S."/>
            <person name="Zhang T."/>
            <person name="Zhao G."/>
        </authorList>
    </citation>
    <scope>NUCLEOTIDE SEQUENCE [LARGE SCALE GENOMIC DNA]</scope>
    <source>
        <strain evidence="2">cv. Xinhai21</strain>
        <tissue evidence="1">Leaf</tissue>
    </source>
</reference>
<accession>A0A2P5XX41</accession>
<evidence type="ECO:0000313" key="1">
    <source>
        <dbReference type="EMBL" id="PPS07893.1"/>
    </source>
</evidence>
<gene>
    <name evidence="1" type="ORF">GOBAR_AA12753</name>
</gene>
<dbReference type="AlphaFoldDB" id="A0A2P5XX41"/>